<dbReference type="PIRSF" id="PIRSF005900">
    <property type="entry name" value="Dps"/>
    <property type="match status" value="1"/>
</dbReference>
<evidence type="ECO:0000259" key="3">
    <source>
        <dbReference type="Pfam" id="PF00210"/>
    </source>
</evidence>
<dbReference type="RefSeq" id="WP_046578496.1">
    <property type="nucleotide sequence ID" value="NZ_CP010429.1"/>
</dbReference>
<dbReference type="PANTHER" id="PTHR42932">
    <property type="entry name" value="GENERAL STRESS PROTEIN 20U"/>
    <property type="match status" value="1"/>
</dbReference>
<dbReference type="Pfam" id="PF00210">
    <property type="entry name" value="Ferritin"/>
    <property type="match status" value="1"/>
</dbReference>
<dbReference type="InterPro" id="IPR002177">
    <property type="entry name" value="DPS_DNA-bd"/>
</dbReference>
<dbReference type="GO" id="GO:0008199">
    <property type="term" value="F:ferric iron binding"/>
    <property type="evidence" value="ECO:0007669"/>
    <property type="project" value="InterPro"/>
</dbReference>
<reference evidence="4 5" key="1">
    <citation type="journal article" date="2014" name="Curr. Microbiol.">
        <title>Spirosoma radiotolerans sp. nov., a gamma-radiation-resistant bacterium isolated from gamma ray-irradiated soil.</title>
        <authorList>
            <person name="Lee J.J."/>
            <person name="Srinivasan S."/>
            <person name="Lim S."/>
            <person name="Joe M."/>
            <person name="Im S."/>
            <person name="Bae S.I."/>
            <person name="Park K.R."/>
            <person name="Han J.H."/>
            <person name="Park S.H."/>
            <person name="Joo B.M."/>
            <person name="Park S.J."/>
            <person name="Kim M.K."/>
        </authorList>
    </citation>
    <scope>NUCLEOTIDE SEQUENCE [LARGE SCALE GENOMIC DNA]</scope>
    <source>
        <strain evidence="4 5">DG5A</strain>
    </source>
</reference>
<dbReference type="PRINTS" id="PR01346">
    <property type="entry name" value="HELNAPAPROT"/>
</dbReference>
<dbReference type="STRING" id="1379870.SD10_27395"/>
<dbReference type="InterPro" id="IPR009078">
    <property type="entry name" value="Ferritin-like_SF"/>
</dbReference>
<keyword evidence="5" id="KW-1185">Reference proteome</keyword>
<dbReference type="InterPro" id="IPR008331">
    <property type="entry name" value="Ferritin_DPS_dom"/>
</dbReference>
<dbReference type="PANTHER" id="PTHR42932:SF3">
    <property type="entry name" value="DNA PROTECTION DURING STARVATION PROTEIN"/>
    <property type="match status" value="1"/>
</dbReference>
<dbReference type="InterPro" id="IPR012347">
    <property type="entry name" value="Ferritin-like"/>
</dbReference>
<keyword evidence="4" id="KW-0238">DNA-binding</keyword>
<organism evidence="4 5">
    <name type="scientific">Spirosoma radiotolerans</name>
    <dbReference type="NCBI Taxonomy" id="1379870"/>
    <lineage>
        <taxon>Bacteria</taxon>
        <taxon>Pseudomonadati</taxon>
        <taxon>Bacteroidota</taxon>
        <taxon>Cytophagia</taxon>
        <taxon>Cytophagales</taxon>
        <taxon>Cytophagaceae</taxon>
        <taxon>Spirosoma</taxon>
    </lineage>
</organism>
<dbReference type="Proteomes" id="UP000033054">
    <property type="component" value="Chromosome"/>
</dbReference>
<evidence type="ECO:0000256" key="2">
    <source>
        <dbReference type="RuleBase" id="RU003875"/>
    </source>
</evidence>
<evidence type="ECO:0000256" key="1">
    <source>
        <dbReference type="ARBA" id="ARBA00009497"/>
    </source>
</evidence>
<sequence length="168" mass="19361">MKAINQTDVLDTPSDLKEKGIQKVAEAVNGLVADAFALYIKTKNYHWHMSGRHFRDYHLLLDEQADQIFATIDPLAERVRKLGENTIRSVAHIAQLQRVKDNDEDFVAPKDMLVDLMNENKKMAKSMRDAHKIADDAEDVATASLLEVYIDETERRTWFLFETTRELN</sequence>
<comment type="similarity">
    <text evidence="1 2">Belongs to the Dps family.</text>
</comment>
<dbReference type="KEGG" id="srd:SD10_27395"/>
<dbReference type="AlphaFoldDB" id="A0A0E3ZZ79"/>
<dbReference type="SUPFAM" id="SSF47240">
    <property type="entry name" value="Ferritin-like"/>
    <property type="match status" value="1"/>
</dbReference>
<gene>
    <name evidence="4" type="ORF">SD10_27395</name>
</gene>
<feature type="domain" description="Ferritin/DPS" evidence="3">
    <location>
        <begin position="26"/>
        <end position="163"/>
    </location>
</feature>
<dbReference type="HOGENOM" id="CLU_098183_2_0_10"/>
<accession>A0A0E3ZZ79</accession>
<dbReference type="EMBL" id="CP010429">
    <property type="protein sequence ID" value="AKD58075.1"/>
    <property type="molecule type" value="Genomic_DNA"/>
</dbReference>
<proteinExistence type="inferred from homology"/>
<dbReference type="CDD" id="cd01043">
    <property type="entry name" value="DPS"/>
    <property type="match status" value="1"/>
</dbReference>
<dbReference type="Gene3D" id="1.20.1260.10">
    <property type="match status" value="1"/>
</dbReference>
<dbReference type="GO" id="GO:0003677">
    <property type="term" value="F:DNA binding"/>
    <property type="evidence" value="ECO:0007669"/>
    <property type="project" value="UniProtKB-KW"/>
</dbReference>
<evidence type="ECO:0000313" key="4">
    <source>
        <dbReference type="EMBL" id="AKD58075.1"/>
    </source>
</evidence>
<dbReference type="PATRIC" id="fig|1379870.5.peg.5904"/>
<protein>
    <submittedName>
        <fullName evidence="4">DNA-binding protein</fullName>
    </submittedName>
</protein>
<name>A0A0E3ZZ79_9BACT</name>
<evidence type="ECO:0000313" key="5">
    <source>
        <dbReference type="Proteomes" id="UP000033054"/>
    </source>
</evidence>
<dbReference type="OrthoDB" id="9797023at2"/>